<feature type="compositionally biased region" description="Acidic residues" evidence="1">
    <location>
        <begin position="1"/>
        <end position="27"/>
    </location>
</feature>
<dbReference type="Proteomes" id="UP001162156">
    <property type="component" value="Unassembled WGS sequence"/>
</dbReference>
<sequence length="465" mass="53560">MEDVITDNEEVANDESDAEESDNEEVQFENSDSEQGISDTEEGDVSASNSLSFVGKNGVTYWKKHSHVPKTVRTRAENIVKKFPSPKLSTRSLKEAKEIWEYFINKDMINLIVEFTNQYIQSIVHKFERPRDATTTDALEIRALLGLLYLAGLYHANRMNVEEFWKTDGSGIEIFRLTMSLQRFRFLLRCLRFDDKNSREERRATDKLAAIRTFFDSFVNNCQNGYNHSEYVTVDEMLPGFRGRCSFRQYIPSKPNKYGIKIYALADAYMYYTSRMEVYVGKQPAGPFNLSTSTKDLVLRLTDNIRTTGRNLTIDNWFTSIPLVEELMTKPNKMTVIGTIKKNKAELPLEFTKPEVRPECTSMFGFRPTCTLVSYIPKKKKNVLLVSSLHKSDEIDDKTGEKRKPSIVTEYNQTKCGVDVVDKLCASYNCSRNTRRWPMVIFYTLLNIAGINSQVIHTTTQIKNF</sequence>
<evidence type="ECO:0000256" key="1">
    <source>
        <dbReference type="SAM" id="MobiDB-lite"/>
    </source>
</evidence>
<keyword evidence="4" id="KW-1185">Reference proteome</keyword>
<dbReference type="Pfam" id="PF13843">
    <property type="entry name" value="DDE_Tnp_1_7"/>
    <property type="match status" value="1"/>
</dbReference>
<feature type="region of interest" description="Disordered" evidence="1">
    <location>
        <begin position="1"/>
        <end position="49"/>
    </location>
</feature>
<dbReference type="EMBL" id="JANEYF010000947">
    <property type="protein sequence ID" value="KAJ8966737.1"/>
    <property type="molecule type" value="Genomic_DNA"/>
</dbReference>
<evidence type="ECO:0000259" key="2">
    <source>
        <dbReference type="Pfam" id="PF13843"/>
    </source>
</evidence>
<evidence type="ECO:0000313" key="3">
    <source>
        <dbReference type="EMBL" id="KAJ8966737.1"/>
    </source>
</evidence>
<feature type="domain" description="PiggyBac transposable element-derived protein" evidence="2">
    <location>
        <begin position="96"/>
        <end position="453"/>
    </location>
</feature>
<dbReference type="InterPro" id="IPR029526">
    <property type="entry name" value="PGBD"/>
</dbReference>
<accession>A0AAV8ZMA3</accession>
<reference evidence="3" key="1">
    <citation type="journal article" date="2023" name="Insect Mol. Biol.">
        <title>Genome sequencing provides insights into the evolution of gene families encoding plant cell wall-degrading enzymes in longhorned beetles.</title>
        <authorList>
            <person name="Shin N.R."/>
            <person name="Okamura Y."/>
            <person name="Kirsch R."/>
            <person name="Pauchet Y."/>
        </authorList>
    </citation>
    <scope>NUCLEOTIDE SEQUENCE</scope>
    <source>
        <strain evidence="3">RBIC_L_NR</strain>
    </source>
</reference>
<dbReference type="AlphaFoldDB" id="A0AAV8ZMA3"/>
<gene>
    <name evidence="3" type="ORF">NQ314_003334</name>
</gene>
<feature type="compositionally biased region" description="Polar residues" evidence="1">
    <location>
        <begin position="28"/>
        <end position="38"/>
    </location>
</feature>
<organism evidence="3 4">
    <name type="scientific">Rhamnusium bicolor</name>
    <dbReference type="NCBI Taxonomy" id="1586634"/>
    <lineage>
        <taxon>Eukaryota</taxon>
        <taxon>Metazoa</taxon>
        <taxon>Ecdysozoa</taxon>
        <taxon>Arthropoda</taxon>
        <taxon>Hexapoda</taxon>
        <taxon>Insecta</taxon>
        <taxon>Pterygota</taxon>
        <taxon>Neoptera</taxon>
        <taxon>Endopterygota</taxon>
        <taxon>Coleoptera</taxon>
        <taxon>Polyphaga</taxon>
        <taxon>Cucujiformia</taxon>
        <taxon>Chrysomeloidea</taxon>
        <taxon>Cerambycidae</taxon>
        <taxon>Lepturinae</taxon>
        <taxon>Rhagiini</taxon>
        <taxon>Rhamnusium</taxon>
    </lineage>
</organism>
<name>A0AAV8ZMA3_9CUCU</name>
<evidence type="ECO:0000313" key="4">
    <source>
        <dbReference type="Proteomes" id="UP001162156"/>
    </source>
</evidence>
<dbReference type="PANTHER" id="PTHR46599">
    <property type="entry name" value="PIGGYBAC TRANSPOSABLE ELEMENT-DERIVED PROTEIN 4"/>
    <property type="match status" value="1"/>
</dbReference>
<proteinExistence type="predicted"/>
<protein>
    <recommendedName>
        <fullName evidence="2">PiggyBac transposable element-derived protein domain-containing protein</fullName>
    </recommendedName>
</protein>
<comment type="caution">
    <text evidence="3">The sequence shown here is derived from an EMBL/GenBank/DDBJ whole genome shotgun (WGS) entry which is preliminary data.</text>
</comment>
<dbReference type="PANTHER" id="PTHR46599:SF6">
    <property type="entry name" value="DUAL SPECIFICITY PHOSPHATASE 26"/>
    <property type="match status" value="1"/>
</dbReference>